<keyword evidence="11" id="KW-1185">Reference proteome</keyword>
<dbReference type="GO" id="GO:0005886">
    <property type="term" value="C:plasma membrane"/>
    <property type="evidence" value="ECO:0007669"/>
    <property type="project" value="TreeGrafter"/>
</dbReference>
<feature type="transmembrane region" description="Helical" evidence="8">
    <location>
        <begin position="234"/>
        <end position="256"/>
    </location>
</feature>
<keyword evidence="6 8" id="KW-1133">Transmembrane helix</keyword>
<dbReference type="GO" id="GO:0099621">
    <property type="term" value="F:undecaprenyl-phosphate 4-deoxy-4-formamido-L-arabinose transferase activity"/>
    <property type="evidence" value="ECO:0007669"/>
    <property type="project" value="TreeGrafter"/>
</dbReference>
<evidence type="ECO:0000256" key="8">
    <source>
        <dbReference type="SAM" id="Phobius"/>
    </source>
</evidence>
<protein>
    <submittedName>
        <fullName evidence="10">Glycosyl transferase</fullName>
    </submittedName>
</protein>
<evidence type="ECO:0000313" key="11">
    <source>
        <dbReference type="Proteomes" id="UP000050430"/>
    </source>
</evidence>
<feature type="domain" description="Glycosyltransferase 2-like" evidence="9">
    <location>
        <begin position="8"/>
        <end position="166"/>
    </location>
</feature>
<dbReference type="Pfam" id="PF00535">
    <property type="entry name" value="Glycos_transf_2"/>
    <property type="match status" value="1"/>
</dbReference>
<dbReference type="Gene3D" id="3.90.550.10">
    <property type="entry name" value="Spore Coat Polysaccharide Biosynthesis Protein SpsA, Chain A"/>
    <property type="match status" value="1"/>
</dbReference>
<dbReference type="SUPFAM" id="SSF53448">
    <property type="entry name" value="Nucleotide-diphospho-sugar transferases"/>
    <property type="match status" value="1"/>
</dbReference>
<dbReference type="InterPro" id="IPR050256">
    <property type="entry name" value="Glycosyltransferase_2"/>
</dbReference>
<dbReference type="PANTHER" id="PTHR48090">
    <property type="entry name" value="UNDECAPRENYL-PHOSPHATE 4-DEOXY-4-FORMAMIDO-L-ARABINOSE TRANSFERASE-RELATED"/>
    <property type="match status" value="1"/>
</dbReference>
<name>A0A0P6X0U3_9CHLR</name>
<feature type="transmembrane region" description="Helical" evidence="8">
    <location>
        <begin position="262"/>
        <end position="289"/>
    </location>
</feature>
<evidence type="ECO:0000256" key="4">
    <source>
        <dbReference type="ARBA" id="ARBA00022692"/>
    </source>
</evidence>
<keyword evidence="4 8" id="KW-0812">Transmembrane</keyword>
<evidence type="ECO:0000259" key="9">
    <source>
        <dbReference type="Pfam" id="PF00535"/>
    </source>
</evidence>
<dbReference type="AlphaFoldDB" id="A0A0P6X0U3"/>
<evidence type="ECO:0000256" key="3">
    <source>
        <dbReference type="ARBA" id="ARBA00022679"/>
    </source>
</evidence>
<dbReference type="STRING" id="229920.ADM99_07025"/>
<dbReference type="CDD" id="cd04187">
    <property type="entry name" value="DPM1_like_bac"/>
    <property type="match status" value="1"/>
</dbReference>
<dbReference type="GO" id="GO:0009103">
    <property type="term" value="P:lipopolysaccharide biosynthetic process"/>
    <property type="evidence" value="ECO:0007669"/>
    <property type="project" value="UniProtKB-KW"/>
</dbReference>
<proteinExistence type="predicted"/>
<evidence type="ECO:0000256" key="7">
    <source>
        <dbReference type="ARBA" id="ARBA00023136"/>
    </source>
</evidence>
<gene>
    <name evidence="10" type="ORF">ADM99_07025</name>
</gene>
<keyword evidence="1" id="KW-1003">Cell membrane</keyword>
<keyword evidence="3 10" id="KW-0808">Transferase</keyword>
<evidence type="ECO:0000313" key="10">
    <source>
        <dbReference type="EMBL" id="KPL72812.1"/>
    </source>
</evidence>
<evidence type="ECO:0000256" key="5">
    <source>
        <dbReference type="ARBA" id="ARBA00022985"/>
    </source>
</evidence>
<dbReference type="Proteomes" id="UP000050430">
    <property type="component" value="Unassembled WGS sequence"/>
</dbReference>
<keyword evidence="5" id="KW-0448">Lipopolysaccharide biosynthesis</keyword>
<dbReference type="PANTHER" id="PTHR48090:SF3">
    <property type="entry name" value="UNDECAPRENYL-PHOSPHATE 4-DEOXY-4-FORMAMIDO-L-ARABINOSE TRANSFERASE"/>
    <property type="match status" value="1"/>
</dbReference>
<evidence type="ECO:0000256" key="1">
    <source>
        <dbReference type="ARBA" id="ARBA00022475"/>
    </source>
</evidence>
<reference evidence="10 11" key="1">
    <citation type="submission" date="2015-07" db="EMBL/GenBank/DDBJ databases">
        <title>Genome sequence of Leptolinea tardivitalis DSM 16556.</title>
        <authorList>
            <person name="Hemp J."/>
            <person name="Ward L.M."/>
            <person name="Pace L.A."/>
            <person name="Fischer W.W."/>
        </authorList>
    </citation>
    <scope>NUCLEOTIDE SEQUENCE [LARGE SCALE GENOMIC DNA]</scope>
    <source>
        <strain evidence="10 11">YMTK-2</strain>
    </source>
</reference>
<comment type="caution">
    <text evidence="10">The sequence shown here is derived from an EMBL/GenBank/DDBJ whole genome shotgun (WGS) entry which is preliminary data.</text>
</comment>
<evidence type="ECO:0000256" key="6">
    <source>
        <dbReference type="ARBA" id="ARBA00022989"/>
    </source>
</evidence>
<evidence type="ECO:0000256" key="2">
    <source>
        <dbReference type="ARBA" id="ARBA00022676"/>
    </source>
</evidence>
<sequence length="315" mass="35318">MSIPSGISVIIPVYNSAVTLHELINQLGTVLPTLASSYEAILINDGSRDKSWEIIQEICKTTPWVRGVNMMRNYGQHNALVCGMRLASFDITVTMDDDLQHPPAEIHKLLSPLAEGNDVVYGIPKKLPHSWWRNVFSRMTKRILAMVMGIPTIRDIGAFRAFRTEIRRASDLFQSPTVILDVLLSWGTTRFATVEVDEAPRQVGHSNYNFSRLVSQALLILTGFSTVPLRMTNWLGFIATFFGFLVLLYVLIQYFMAGSIPGFPFLASLVAIFSGVQLFALGIFGEYLARIFDRSMERPTYVISEQISSLKDKSS</sequence>
<keyword evidence="2" id="KW-0328">Glycosyltransferase</keyword>
<keyword evidence="7 8" id="KW-0472">Membrane</keyword>
<accession>A0A0P6X0U3</accession>
<dbReference type="InterPro" id="IPR029044">
    <property type="entry name" value="Nucleotide-diphossugar_trans"/>
</dbReference>
<dbReference type="EMBL" id="LGCK01000007">
    <property type="protein sequence ID" value="KPL72812.1"/>
    <property type="molecule type" value="Genomic_DNA"/>
</dbReference>
<dbReference type="InterPro" id="IPR001173">
    <property type="entry name" value="Glyco_trans_2-like"/>
</dbReference>
<organism evidence="10 11">
    <name type="scientific">Leptolinea tardivitalis</name>
    <dbReference type="NCBI Taxonomy" id="229920"/>
    <lineage>
        <taxon>Bacteria</taxon>
        <taxon>Bacillati</taxon>
        <taxon>Chloroflexota</taxon>
        <taxon>Anaerolineae</taxon>
        <taxon>Anaerolineales</taxon>
        <taxon>Anaerolineaceae</taxon>
        <taxon>Leptolinea</taxon>
    </lineage>
</organism>